<dbReference type="Proteomes" id="UP000218615">
    <property type="component" value="Unassembled WGS sequence"/>
</dbReference>
<keyword evidence="3" id="KW-1185">Reference proteome</keyword>
<dbReference type="Gene3D" id="3.40.50.2300">
    <property type="match status" value="1"/>
</dbReference>
<reference evidence="3" key="1">
    <citation type="submission" date="2017-06" db="EMBL/GenBank/DDBJ databases">
        <authorList>
            <person name="Cremers G."/>
        </authorList>
    </citation>
    <scope>NUCLEOTIDE SEQUENCE [LARGE SCALE GENOMIC DNA]</scope>
</reference>
<evidence type="ECO:0000313" key="2">
    <source>
        <dbReference type="EMBL" id="SNQ61843.1"/>
    </source>
</evidence>
<sequence length="79" mass="8711">MKQPKVPMADDEPLNTGPGTLSKDYDAIKASGGIDLQIKVEKTLPDFILLNTMISNKNGCAVCRELKTNHKTRFIPILL</sequence>
<dbReference type="RefSeq" id="WP_096206470.1">
    <property type="nucleotide sequence ID" value="NZ_FZMP01000196.1"/>
</dbReference>
<proteinExistence type="predicted"/>
<dbReference type="AlphaFoldDB" id="A0A284VRM1"/>
<evidence type="ECO:0000313" key="3">
    <source>
        <dbReference type="Proteomes" id="UP000218615"/>
    </source>
</evidence>
<dbReference type="GO" id="GO:0016787">
    <property type="term" value="F:hydrolase activity"/>
    <property type="evidence" value="ECO:0007669"/>
    <property type="project" value="UniProtKB-KW"/>
</dbReference>
<feature type="region of interest" description="Disordered" evidence="1">
    <location>
        <begin position="1"/>
        <end position="21"/>
    </location>
</feature>
<organism evidence="2 3">
    <name type="scientific">Candidatus Methanoperedens nitratireducens</name>
    <dbReference type="NCBI Taxonomy" id="1392998"/>
    <lineage>
        <taxon>Archaea</taxon>
        <taxon>Methanobacteriati</taxon>
        <taxon>Methanobacteriota</taxon>
        <taxon>Stenosarchaea group</taxon>
        <taxon>Methanomicrobia</taxon>
        <taxon>Methanosarcinales</taxon>
        <taxon>ANME-2 cluster</taxon>
        <taxon>Candidatus Methanoperedentaceae</taxon>
        <taxon>Candidatus Methanoperedens</taxon>
    </lineage>
</organism>
<name>A0A284VRM1_9EURY</name>
<protein>
    <submittedName>
        <fullName evidence="2">Response regulator receiver modulated metal dependent phosphohydrolase</fullName>
    </submittedName>
</protein>
<evidence type="ECO:0000256" key="1">
    <source>
        <dbReference type="SAM" id="MobiDB-lite"/>
    </source>
</evidence>
<accession>A0A284VRM1</accession>
<dbReference type="OrthoDB" id="9652at2157"/>
<dbReference type="EMBL" id="FZMP01000196">
    <property type="protein sequence ID" value="SNQ61843.1"/>
    <property type="molecule type" value="Genomic_DNA"/>
</dbReference>
<dbReference type="SUPFAM" id="SSF52172">
    <property type="entry name" value="CheY-like"/>
    <property type="match status" value="1"/>
</dbReference>
<keyword evidence="2" id="KW-0378">Hydrolase</keyword>
<gene>
    <name evidence="2" type="ORF">MNV_50102</name>
</gene>
<dbReference type="InterPro" id="IPR011006">
    <property type="entry name" value="CheY-like_superfamily"/>
</dbReference>